<organism evidence="1">
    <name type="scientific">Cacopsylla melanoneura</name>
    <dbReference type="NCBI Taxonomy" id="428564"/>
    <lineage>
        <taxon>Eukaryota</taxon>
        <taxon>Metazoa</taxon>
        <taxon>Ecdysozoa</taxon>
        <taxon>Arthropoda</taxon>
        <taxon>Hexapoda</taxon>
        <taxon>Insecta</taxon>
        <taxon>Pterygota</taxon>
        <taxon>Neoptera</taxon>
        <taxon>Paraneoptera</taxon>
        <taxon>Hemiptera</taxon>
        <taxon>Sternorrhyncha</taxon>
        <taxon>Psylloidea</taxon>
        <taxon>Psyllidae</taxon>
        <taxon>Psyllinae</taxon>
        <taxon>Cacopsylla</taxon>
    </lineage>
</organism>
<accession>A0A8D8ZUV9</accession>
<dbReference type="AlphaFoldDB" id="A0A8D8ZUV9"/>
<dbReference type="EMBL" id="HBUF01533564">
    <property type="protein sequence ID" value="CAG6752527.1"/>
    <property type="molecule type" value="Transcribed_RNA"/>
</dbReference>
<name>A0A8D8ZUV9_9HEMI</name>
<evidence type="ECO:0000313" key="1">
    <source>
        <dbReference type="EMBL" id="CAG6752527.1"/>
    </source>
</evidence>
<reference evidence="1" key="1">
    <citation type="submission" date="2021-05" db="EMBL/GenBank/DDBJ databases">
        <authorList>
            <person name="Alioto T."/>
            <person name="Alioto T."/>
            <person name="Gomez Garrido J."/>
        </authorList>
    </citation>
    <scope>NUCLEOTIDE SEQUENCE</scope>
</reference>
<sequence>MRQFDGGLLVALFEVAAQHGFKVKRLVNQELPIGNQCSTVVKNKCKISFISDLSGRTLAPTESAAPTTAPLFTGGCPSAQQFFNTRHGFFLIRTLQLGQDAKQNGVRPEQETIERRMIFEKVGDHEVDEVGWRRNGVRRVDGIWMGGRDGCICGQVCVICWLVGI</sequence>
<proteinExistence type="predicted"/>
<protein>
    <submittedName>
        <fullName evidence="1">Uncharacterized protein</fullName>
    </submittedName>
</protein>